<evidence type="ECO:0000259" key="7">
    <source>
        <dbReference type="SMART" id="SM00363"/>
    </source>
</evidence>
<evidence type="ECO:0000256" key="1">
    <source>
        <dbReference type="ARBA" id="ARBA00010876"/>
    </source>
</evidence>
<dbReference type="AlphaFoldDB" id="A0A0K2BK22"/>
<dbReference type="InterPro" id="IPR050188">
    <property type="entry name" value="RluA_PseudoU_synthase"/>
</dbReference>
<dbReference type="GO" id="GO:0160140">
    <property type="term" value="F:23S rRNA pseudouridine(1911/1915/1917) synthase activity"/>
    <property type="evidence" value="ECO:0007669"/>
    <property type="project" value="UniProtKB-EC"/>
</dbReference>
<reference evidence="8 9" key="1">
    <citation type="submission" date="2015-06" db="EMBL/GenBank/DDBJ databases">
        <title>Lineage-specific patterns of genome deterioration in obligate symbionts.</title>
        <authorList>
            <person name="Bennett G.M."/>
            <person name="McCutcheon J.P."/>
            <person name="McDonald B.R."/>
            <person name="Moran N.A."/>
        </authorList>
    </citation>
    <scope>NUCLEOTIDE SEQUENCE [LARGE SCALE GENOMIC DNA]</scope>
    <source>
        <strain evidence="8 9">B-GSS</strain>
    </source>
</reference>
<dbReference type="RefSeq" id="WP_053096646.1">
    <property type="nucleotide sequence ID" value="NZ_CP011787.1"/>
</dbReference>
<dbReference type="EMBL" id="CP011787">
    <property type="protein sequence ID" value="AKZ65776.1"/>
    <property type="molecule type" value="Genomic_DNA"/>
</dbReference>
<name>A0A0K2BK22_9GAMM</name>
<dbReference type="InterPro" id="IPR006224">
    <property type="entry name" value="PsdUridine_synth_RluA-like_CS"/>
</dbReference>
<dbReference type="InterPro" id="IPR036986">
    <property type="entry name" value="S4_RNA-bd_sf"/>
</dbReference>
<dbReference type="Pfam" id="PF00849">
    <property type="entry name" value="PseudoU_synth_2"/>
    <property type="match status" value="1"/>
</dbReference>
<dbReference type="EC" id="5.4.99.-" evidence="6"/>
<dbReference type="Gene3D" id="3.10.290.10">
    <property type="entry name" value="RNA-binding S4 domain"/>
    <property type="match status" value="1"/>
</dbReference>
<dbReference type="KEGG" id="bcig:AB162_169"/>
<protein>
    <recommendedName>
        <fullName evidence="6">Pseudouridine synthase</fullName>
        <ecNumber evidence="6">5.4.99.-</ecNumber>
    </recommendedName>
</protein>
<comment type="similarity">
    <text evidence="1 6">Belongs to the pseudouridine synthase RluA family.</text>
</comment>
<dbReference type="PATRIC" id="fig|186490.8.peg.161"/>
<dbReference type="InterPro" id="IPR006225">
    <property type="entry name" value="PsdUridine_synth_RluC/D"/>
</dbReference>
<dbReference type="PANTHER" id="PTHR21600">
    <property type="entry name" value="MITOCHONDRIAL RNA PSEUDOURIDINE SYNTHASE"/>
    <property type="match status" value="1"/>
</dbReference>
<feature type="active site" evidence="4">
    <location>
        <position position="139"/>
    </location>
</feature>
<dbReference type="PANTHER" id="PTHR21600:SF44">
    <property type="entry name" value="RIBOSOMAL LARGE SUBUNIT PSEUDOURIDINE SYNTHASE D"/>
    <property type="match status" value="1"/>
</dbReference>
<dbReference type="NCBIfam" id="NF008385">
    <property type="entry name" value="PRK11180.1"/>
    <property type="match status" value="1"/>
</dbReference>
<evidence type="ECO:0000313" key="8">
    <source>
        <dbReference type="EMBL" id="AKZ65776.1"/>
    </source>
</evidence>
<dbReference type="SUPFAM" id="SSF55120">
    <property type="entry name" value="Pseudouridine synthase"/>
    <property type="match status" value="1"/>
</dbReference>
<organism evidence="8 9">
    <name type="scientific">Candidatus Palibaumannia cicadellinicola</name>
    <dbReference type="NCBI Taxonomy" id="186490"/>
    <lineage>
        <taxon>Bacteria</taxon>
        <taxon>Pseudomonadati</taxon>
        <taxon>Pseudomonadota</taxon>
        <taxon>Gammaproteobacteria</taxon>
        <taxon>Candidatus Palibaumannia</taxon>
    </lineage>
</organism>
<keyword evidence="5" id="KW-0694">RNA-binding</keyword>
<dbReference type="PROSITE" id="PS50889">
    <property type="entry name" value="S4"/>
    <property type="match status" value="1"/>
</dbReference>
<evidence type="ECO:0000256" key="5">
    <source>
        <dbReference type="PROSITE-ProRule" id="PRU00182"/>
    </source>
</evidence>
<comment type="catalytic activity">
    <reaction evidence="3">
        <text>uridine(1911/1915/1917) in 23S rRNA = pseudouridine(1911/1915/1917) in 23S rRNA</text>
        <dbReference type="Rhea" id="RHEA:42524"/>
        <dbReference type="Rhea" id="RHEA-COMP:10097"/>
        <dbReference type="Rhea" id="RHEA-COMP:10098"/>
        <dbReference type="ChEBI" id="CHEBI:65314"/>
        <dbReference type="ChEBI" id="CHEBI:65315"/>
        <dbReference type="EC" id="5.4.99.23"/>
    </reaction>
</comment>
<sequence length="323" mass="37136">MAQKSYLMVKVNHQPLAQRLDKVMVKLFSNYSRSKIKSWILNGHVMVNGQVNVVPKQKIIGGETIELLLVKEDPQYLQAQNIKLNIVYEDEYIIVINKQKNIVVHSGAGHVDGTILNALLYYYPPIVKLPRAGIVHRLDKDTTGLMIIAKTLTAYTRLVDLLKTRNITREYEAITIGTMTAGGTVAQPIARHAIKRTHMTVNCIGKPAVTHYRIIEHFRAHTRLRLRLETGRTHQIRVHMAYINHPLVGDKLYSYRKYQLKCTGKKIEIEKKIWSIFDRQALHATMLRLNHPITNIEMEWHAALPQDMLELVYALKADMQNPL</sequence>
<keyword evidence="2 6" id="KW-0413">Isomerase</keyword>
<dbReference type="InterPro" id="IPR002942">
    <property type="entry name" value="S4_RNA-bd"/>
</dbReference>
<dbReference type="OrthoDB" id="9807829at2"/>
<comment type="catalytic activity">
    <reaction evidence="6">
        <text>a uridine in RNA = a pseudouridine in RNA</text>
        <dbReference type="Rhea" id="RHEA:48348"/>
        <dbReference type="Rhea" id="RHEA-COMP:12068"/>
        <dbReference type="Rhea" id="RHEA-COMP:12069"/>
        <dbReference type="ChEBI" id="CHEBI:65314"/>
        <dbReference type="ChEBI" id="CHEBI:65315"/>
    </reaction>
</comment>
<comment type="function">
    <text evidence="6">Responsible for synthesis of pseudouridine from uracil.</text>
</comment>
<evidence type="ECO:0000256" key="2">
    <source>
        <dbReference type="ARBA" id="ARBA00023235"/>
    </source>
</evidence>
<dbReference type="Gene3D" id="3.30.2350.10">
    <property type="entry name" value="Pseudouridine synthase"/>
    <property type="match status" value="1"/>
</dbReference>
<dbReference type="NCBIfam" id="TIGR00005">
    <property type="entry name" value="rluA_subfam"/>
    <property type="match status" value="1"/>
</dbReference>
<dbReference type="GO" id="GO:0016829">
    <property type="term" value="F:lyase activity"/>
    <property type="evidence" value="ECO:0007669"/>
    <property type="project" value="UniProtKB-KW"/>
</dbReference>
<gene>
    <name evidence="8" type="primary">rluD</name>
    <name evidence="8" type="ORF">AB162_169</name>
</gene>
<dbReference type="Proteomes" id="UP000056466">
    <property type="component" value="Chromosome"/>
</dbReference>
<proteinExistence type="inferred from homology"/>
<dbReference type="GO" id="GO:0000455">
    <property type="term" value="P:enzyme-directed rRNA pseudouridine synthesis"/>
    <property type="evidence" value="ECO:0007669"/>
    <property type="project" value="TreeGrafter"/>
</dbReference>
<evidence type="ECO:0000256" key="4">
    <source>
        <dbReference type="PIRSR" id="PIRSR606225-1"/>
    </source>
</evidence>
<keyword evidence="8" id="KW-0456">Lyase</keyword>
<dbReference type="InterPro" id="IPR006145">
    <property type="entry name" value="PsdUridine_synth_RsuA/RluA"/>
</dbReference>
<evidence type="ECO:0000256" key="3">
    <source>
        <dbReference type="ARBA" id="ARBA00036882"/>
    </source>
</evidence>
<feature type="domain" description="RNA-binding S4" evidence="7">
    <location>
        <begin position="18"/>
        <end position="78"/>
    </location>
</feature>
<dbReference type="Pfam" id="PF01479">
    <property type="entry name" value="S4"/>
    <property type="match status" value="1"/>
</dbReference>
<dbReference type="CDD" id="cd02869">
    <property type="entry name" value="PseudoU_synth_RluA_like"/>
    <property type="match status" value="1"/>
</dbReference>
<dbReference type="GO" id="GO:0003723">
    <property type="term" value="F:RNA binding"/>
    <property type="evidence" value="ECO:0007669"/>
    <property type="project" value="UniProtKB-KW"/>
</dbReference>
<dbReference type="CDD" id="cd00165">
    <property type="entry name" value="S4"/>
    <property type="match status" value="1"/>
</dbReference>
<dbReference type="SMART" id="SM00363">
    <property type="entry name" value="S4"/>
    <property type="match status" value="1"/>
</dbReference>
<evidence type="ECO:0000256" key="6">
    <source>
        <dbReference type="RuleBase" id="RU362028"/>
    </source>
</evidence>
<dbReference type="InterPro" id="IPR020103">
    <property type="entry name" value="PsdUridine_synth_cat_dom_sf"/>
</dbReference>
<accession>A0A0K2BK22</accession>
<keyword evidence="9" id="KW-1185">Reference proteome</keyword>
<dbReference type="SUPFAM" id="SSF55174">
    <property type="entry name" value="Alpha-L RNA-binding motif"/>
    <property type="match status" value="1"/>
</dbReference>
<evidence type="ECO:0000313" key="9">
    <source>
        <dbReference type="Proteomes" id="UP000056466"/>
    </source>
</evidence>
<dbReference type="PROSITE" id="PS01129">
    <property type="entry name" value="PSI_RLU"/>
    <property type="match status" value="1"/>
</dbReference>